<dbReference type="PANTHER" id="PTHR13395:SF6">
    <property type="entry name" value="SISTER CHROMATID COHESION PROTEIN DCC1"/>
    <property type="match status" value="1"/>
</dbReference>
<keyword evidence="3" id="KW-0235">DNA replication</keyword>
<dbReference type="GO" id="GO:0034088">
    <property type="term" value="P:maintenance of mitotic sister chromatid cohesion"/>
    <property type="evidence" value="ECO:0007669"/>
    <property type="project" value="TreeGrafter"/>
</dbReference>
<proteinExistence type="evidence at transcript level"/>
<dbReference type="GO" id="GO:0006260">
    <property type="term" value="P:DNA replication"/>
    <property type="evidence" value="ECO:0007669"/>
    <property type="project" value="UniProtKB-KW"/>
</dbReference>
<evidence type="ECO:0000256" key="2">
    <source>
        <dbReference type="ARBA" id="ARBA00017682"/>
    </source>
</evidence>
<reference evidence="4" key="1">
    <citation type="submission" date="2020-04" db="EMBL/GenBank/DDBJ databases">
        <authorList>
            <person name="Neveu A P."/>
        </authorList>
    </citation>
    <scope>NUCLEOTIDE SEQUENCE</scope>
    <source>
        <tissue evidence="4">Whole embryo</tissue>
    </source>
</reference>
<evidence type="ECO:0000256" key="1">
    <source>
        <dbReference type="ARBA" id="ARBA00007017"/>
    </source>
</evidence>
<comment type="similarity">
    <text evidence="1">Belongs to the DCC1 family.</text>
</comment>
<dbReference type="GO" id="GO:0031390">
    <property type="term" value="C:Ctf18 RFC-like complex"/>
    <property type="evidence" value="ECO:0007669"/>
    <property type="project" value="InterPro"/>
</dbReference>
<dbReference type="Pfam" id="PF09724">
    <property type="entry name" value="Dcc1"/>
    <property type="match status" value="1"/>
</dbReference>
<accession>A0A6F9DC07</accession>
<organism evidence="4">
    <name type="scientific">Phallusia mammillata</name>
    <dbReference type="NCBI Taxonomy" id="59560"/>
    <lineage>
        <taxon>Eukaryota</taxon>
        <taxon>Metazoa</taxon>
        <taxon>Chordata</taxon>
        <taxon>Tunicata</taxon>
        <taxon>Ascidiacea</taxon>
        <taxon>Phlebobranchia</taxon>
        <taxon>Ascidiidae</taxon>
        <taxon>Phallusia</taxon>
    </lineage>
</organism>
<dbReference type="InterPro" id="IPR019128">
    <property type="entry name" value="Dcc1"/>
</dbReference>
<dbReference type="EMBL" id="LR784656">
    <property type="protein sequence ID" value="CAB3239997.1"/>
    <property type="molecule type" value="mRNA"/>
</dbReference>
<dbReference type="AlphaFoldDB" id="A0A6F9DC07"/>
<evidence type="ECO:0000313" key="4">
    <source>
        <dbReference type="EMBL" id="CAB3239997.1"/>
    </source>
</evidence>
<sequence>MEMTEEIQKDDVRLRAEFAKLDRSGLLQPVQLLKFDEEASDQNVMLLQMDKKMLEKVEAGEELIIRGGSDDAAVLCTEDATYDLKKAMSSNTMILLEKCITNKDDLHPYSGDDTEETETIHRHAFGWSFTYMELKQIYPRITRLLTLLKRCPYMGPEHEHEADPTKMYTLTELINIIQASESEVMQFLIKFNSCCINGRWRLFDFGYIVECMGQIFQVIESESWNCGKVPVVQLCEIINDSGELVPSFVVKHLLSSYGTEFKSEDDGLIYAKLDECKVSRFFAEMLLKDIGKFHLSEFIEVWKESMPAGMVADEGHLKGLALTDTTSQPPSIKLFKSEDLSIDVEQRFDALFHAKEKWEFGEIVPYIKDVCLDELSVTSTLTKHARASTGKDGTKLFSSRKPLT</sequence>
<gene>
    <name evidence="4" type="primary">Dscc1</name>
</gene>
<dbReference type="GO" id="GO:0000785">
    <property type="term" value="C:chromatin"/>
    <property type="evidence" value="ECO:0007669"/>
    <property type="project" value="TreeGrafter"/>
</dbReference>
<name>A0A6F9DC07_9ASCI</name>
<dbReference type="PANTHER" id="PTHR13395">
    <property type="entry name" value="SISTER CHROMATID COHESION PROTEIN DCC1-RELATED"/>
    <property type="match status" value="1"/>
</dbReference>
<evidence type="ECO:0000256" key="3">
    <source>
        <dbReference type="ARBA" id="ARBA00022705"/>
    </source>
</evidence>
<dbReference type="GO" id="GO:0000775">
    <property type="term" value="C:chromosome, centromeric region"/>
    <property type="evidence" value="ECO:0007669"/>
    <property type="project" value="TreeGrafter"/>
</dbReference>
<protein>
    <recommendedName>
        <fullName evidence="2">Sister chromatid cohesion protein DCC1</fullName>
    </recommendedName>
</protein>